<organism evidence="1 2">
    <name type="scientific">Athelia psychrophila</name>
    <dbReference type="NCBI Taxonomy" id="1759441"/>
    <lineage>
        <taxon>Eukaryota</taxon>
        <taxon>Fungi</taxon>
        <taxon>Dikarya</taxon>
        <taxon>Basidiomycota</taxon>
        <taxon>Agaricomycotina</taxon>
        <taxon>Agaricomycetes</taxon>
        <taxon>Agaricomycetidae</taxon>
        <taxon>Atheliales</taxon>
        <taxon>Atheliaceae</taxon>
        <taxon>Athelia</taxon>
    </lineage>
</organism>
<dbReference type="EMBL" id="KV417570">
    <property type="protein sequence ID" value="KZP18662.1"/>
    <property type="molecule type" value="Genomic_DNA"/>
</dbReference>
<evidence type="ECO:0000313" key="1">
    <source>
        <dbReference type="EMBL" id="KZP18662.1"/>
    </source>
</evidence>
<sequence>MSLEEAQDYLAIGRIYAFYLEFAPVVRFYSPDEFFFDRLPAFPRGHGIFDFMDPAITPLHEIAWPDLEEIYRDW</sequence>
<keyword evidence="2" id="KW-1185">Reference proteome</keyword>
<name>A0A166HAW8_9AGAM</name>
<evidence type="ECO:0000313" key="2">
    <source>
        <dbReference type="Proteomes" id="UP000076532"/>
    </source>
</evidence>
<protein>
    <submittedName>
        <fullName evidence="1">Uncharacterized protein</fullName>
    </submittedName>
</protein>
<proteinExistence type="predicted"/>
<dbReference type="Proteomes" id="UP000076532">
    <property type="component" value="Unassembled WGS sequence"/>
</dbReference>
<gene>
    <name evidence="1" type="ORF">FIBSPDRAFT_585669</name>
</gene>
<reference evidence="1 2" key="1">
    <citation type="journal article" date="2016" name="Mol. Biol. Evol.">
        <title>Comparative Genomics of Early-Diverging Mushroom-Forming Fungi Provides Insights into the Origins of Lignocellulose Decay Capabilities.</title>
        <authorList>
            <person name="Nagy L.G."/>
            <person name="Riley R."/>
            <person name="Tritt A."/>
            <person name="Adam C."/>
            <person name="Daum C."/>
            <person name="Floudas D."/>
            <person name="Sun H."/>
            <person name="Yadav J.S."/>
            <person name="Pangilinan J."/>
            <person name="Larsson K.H."/>
            <person name="Matsuura K."/>
            <person name="Barry K."/>
            <person name="Labutti K."/>
            <person name="Kuo R."/>
            <person name="Ohm R.A."/>
            <person name="Bhattacharya S.S."/>
            <person name="Shirouzu T."/>
            <person name="Yoshinaga Y."/>
            <person name="Martin F.M."/>
            <person name="Grigoriev I.V."/>
            <person name="Hibbett D.S."/>
        </authorList>
    </citation>
    <scope>NUCLEOTIDE SEQUENCE [LARGE SCALE GENOMIC DNA]</scope>
    <source>
        <strain evidence="1 2">CBS 109695</strain>
    </source>
</reference>
<dbReference type="AlphaFoldDB" id="A0A166HAW8"/>
<accession>A0A166HAW8</accession>